<dbReference type="InterPro" id="IPR029058">
    <property type="entry name" value="AB_hydrolase_fold"/>
</dbReference>
<dbReference type="Gene3D" id="3.40.50.1820">
    <property type="entry name" value="alpha/beta hydrolase"/>
    <property type="match status" value="1"/>
</dbReference>
<sequence length="543" mass="60619">MIWLIVLLVPGVFSDPLLVEAPQGQFRGIPADDGDYTMFLGIPYGRVDPENPFGAAQPQPRFTGIFEANNDSAICPQSGDVSGTITLDCLNLNVYVPNNSTGKLPVLVWIHGGGFAFGDGTKRQQGPKYLVRHNIIVVSINYRLGPYGFLCLDIPEVSGNQGFKDQTIALRWVRDNIESFGGDPNHVTAYGESAGAASVEFHMASENEKLFQSAILSSGALFSRWAIGEIDNSIPLRIAASLGLTTDNVKSALDFLKGQDVQRVVGASTGFRMLSGCVERKFSGVEGFLNVHPFTLDKLPKVENMSIIIGYNDDESLASYINTPEESFPNIDPFRSFAEEFLEDKDDVYSYIRRFYIGGQSITSNVRRELIDFSSDQSFTHPCHRSLNRFLLSSQNVYYYIFSYTGGRNMVKVRLNITEGGAAHADELGYVFDMGELSGLGNAEDYVIVDRMTEMWANFVKYGNPTPVVTELLPVTWPAVTADTHEYLDINRNLVVGYRPFHRRFIFWDMFYVVFPFKTNSAVNNITYNFLLVVMCCVWKLIA</sequence>
<keyword evidence="4" id="KW-0325">Glycoprotein</keyword>
<comment type="similarity">
    <text evidence="1">Belongs to the type-B carboxylesterase/lipase family.</text>
</comment>
<dbReference type="PANTHER" id="PTHR43142:SF1">
    <property type="entry name" value="CARBOXYLIC ESTER HYDROLASE"/>
    <property type="match status" value="1"/>
</dbReference>
<evidence type="ECO:0000259" key="5">
    <source>
        <dbReference type="Pfam" id="PF00135"/>
    </source>
</evidence>
<feature type="domain" description="Carboxylesterase type B" evidence="5">
    <location>
        <begin position="18"/>
        <end position="499"/>
    </location>
</feature>
<accession>A0A1U9X1V0</accession>
<evidence type="ECO:0000256" key="2">
    <source>
        <dbReference type="ARBA" id="ARBA00022487"/>
    </source>
</evidence>
<dbReference type="GO" id="GO:0052689">
    <property type="term" value="F:carboxylic ester hydrolase activity"/>
    <property type="evidence" value="ECO:0007669"/>
    <property type="project" value="UniProtKB-KW"/>
</dbReference>
<organism evidence="6">
    <name type="scientific">Pieris rapae</name>
    <name type="common">Small white butterfly</name>
    <name type="synonym">Artogeia rapae</name>
    <dbReference type="NCBI Taxonomy" id="64459"/>
    <lineage>
        <taxon>Eukaryota</taxon>
        <taxon>Metazoa</taxon>
        <taxon>Ecdysozoa</taxon>
        <taxon>Arthropoda</taxon>
        <taxon>Hexapoda</taxon>
        <taxon>Insecta</taxon>
        <taxon>Pterygota</taxon>
        <taxon>Neoptera</taxon>
        <taxon>Endopterygota</taxon>
        <taxon>Lepidoptera</taxon>
        <taxon>Glossata</taxon>
        <taxon>Ditrysia</taxon>
        <taxon>Papilionoidea</taxon>
        <taxon>Pieridae</taxon>
        <taxon>Pierinae</taxon>
        <taxon>Pieris</taxon>
    </lineage>
</organism>
<keyword evidence="2" id="KW-0719">Serine esterase</keyword>
<evidence type="ECO:0000313" key="6">
    <source>
        <dbReference type="EMBL" id="AQY62739.1"/>
    </source>
</evidence>
<protein>
    <submittedName>
        <fullName evidence="6">Carboxylesterase</fullName>
    </submittedName>
</protein>
<dbReference type="SUPFAM" id="SSF53474">
    <property type="entry name" value="alpha/beta-Hydrolases"/>
    <property type="match status" value="1"/>
</dbReference>
<dbReference type="Pfam" id="PF00135">
    <property type="entry name" value="COesterase"/>
    <property type="match status" value="1"/>
</dbReference>
<dbReference type="InterPro" id="IPR002018">
    <property type="entry name" value="CarbesteraseB"/>
</dbReference>
<reference evidence="6" key="1">
    <citation type="submission" date="2016-10" db="EMBL/GenBank/DDBJ databases">
        <title>Identification of esterase-like genes from the cabbage butterfly, Pieris rapae.</title>
        <authorList>
            <person name="Liu S."/>
        </authorList>
    </citation>
    <scope>NUCLEOTIDE SEQUENCE</scope>
    <source>
        <strain evidence="6">SH</strain>
    </source>
</reference>
<dbReference type="PANTHER" id="PTHR43142">
    <property type="entry name" value="CARBOXYLIC ESTER HYDROLASE"/>
    <property type="match status" value="1"/>
</dbReference>
<evidence type="ECO:0000256" key="4">
    <source>
        <dbReference type="ARBA" id="ARBA00023180"/>
    </source>
</evidence>
<evidence type="ECO:0000256" key="1">
    <source>
        <dbReference type="ARBA" id="ARBA00005964"/>
    </source>
</evidence>
<dbReference type="AlphaFoldDB" id="A0A1U9X1V0"/>
<dbReference type="EMBL" id="KY021850">
    <property type="protein sequence ID" value="AQY62739.1"/>
    <property type="molecule type" value="mRNA"/>
</dbReference>
<evidence type="ECO:0000256" key="3">
    <source>
        <dbReference type="ARBA" id="ARBA00022801"/>
    </source>
</evidence>
<name>A0A1U9X1V0_PIERA</name>
<keyword evidence="3" id="KW-0378">Hydrolase</keyword>
<proteinExistence type="evidence at transcript level"/>